<dbReference type="RefSeq" id="WP_198322594.1">
    <property type="nucleotide sequence ID" value="NZ_CP104311.1"/>
</dbReference>
<keyword evidence="3" id="KW-1185">Reference proteome</keyword>
<proteinExistence type="predicted"/>
<keyword evidence="1" id="KW-0472">Membrane</keyword>
<gene>
    <name evidence="2" type="ORF">N4J17_14760</name>
</gene>
<evidence type="ECO:0000256" key="1">
    <source>
        <dbReference type="SAM" id="Phobius"/>
    </source>
</evidence>
<reference evidence="2 3" key="1">
    <citation type="submission" date="2022-09" db="EMBL/GenBank/DDBJ databases">
        <authorList>
            <person name="Giprobiosintez L."/>
        </authorList>
    </citation>
    <scope>NUCLEOTIDE SEQUENCE [LARGE SCALE GENOMIC DNA]</scope>
    <source>
        <strain evidence="3">VKPM-B-12549 (GBS-15)</strain>
    </source>
</reference>
<feature type="transmembrane region" description="Helical" evidence="1">
    <location>
        <begin position="48"/>
        <end position="71"/>
    </location>
</feature>
<dbReference type="Proteomes" id="UP001359308">
    <property type="component" value="Chromosome"/>
</dbReference>
<name>A0ABZ2F3C4_METCP</name>
<dbReference type="EMBL" id="CP104311">
    <property type="protein sequence ID" value="WWF01708.1"/>
    <property type="molecule type" value="Genomic_DNA"/>
</dbReference>
<feature type="transmembrane region" description="Helical" evidence="1">
    <location>
        <begin position="83"/>
        <end position="107"/>
    </location>
</feature>
<evidence type="ECO:0000313" key="3">
    <source>
        <dbReference type="Proteomes" id="UP001359308"/>
    </source>
</evidence>
<keyword evidence="1" id="KW-1133">Transmembrane helix</keyword>
<keyword evidence="1" id="KW-0812">Transmembrane</keyword>
<dbReference type="InterPro" id="IPR018729">
    <property type="entry name" value="DUF2269_transmembrane"/>
</dbReference>
<evidence type="ECO:0000313" key="2">
    <source>
        <dbReference type="EMBL" id="WWF01708.1"/>
    </source>
</evidence>
<organism evidence="2 3">
    <name type="scientific">Methylococcus capsulatus</name>
    <dbReference type="NCBI Taxonomy" id="414"/>
    <lineage>
        <taxon>Bacteria</taxon>
        <taxon>Pseudomonadati</taxon>
        <taxon>Pseudomonadota</taxon>
        <taxon>Gammaproteobacteria</taxon>
        <taxon>Methylococcales</taxon>
        <taxon>Methylococcaceae</taxon>
        <taxon>Methylococcus</taxon>
    </lineage>
</organism>
<feature type="transmembrane region" description="Helical" evidence="1">
    <location>
        <begin position="162"/>
        <end position="182"/>
    </location>
</feature>
<sequence length="187" mass="20882">MTYDLLKLAHIIGAVLIGGGLIGVWLTDLRSRQSHELVRFSESVRNIAVFYDGVVVPGAIVLLISGTWLIVEFFGGWNFVSTPWLAGMVFLFAFEFIEGNTITRLYFMRLRRLTQEALRVGAFTPELEKTRAENVPTFTHFLDLPILLLIVTLGALKPNDWGLFIVGSLVAIAIATALTIFIPRLYP</sequence>
<protein>
    <submittedName>
        <fullName evidence="2">DUF2269 domain-containing protein</fullName>
    </submittedName>
</protein>
<accession>A0ABZ2F3C4</accession>
<feature type="transmembrane region" description="Helical" evidence="1">
    <location>
        <begin position="138"/>
        <end position="156"/>
    </location>
</feature>
<feature type="transmembrane region" description="Helical" evidence="1">
    <location>
        <begin position="6"/>
        <end position="27"/>
    </location>
</feature>
<dbReference type="Pfam" id="PF10027">
    <property type="entry name" value="DUF2269"/>
    <property type="match status" value="1"/>
</dbReference>